<dbReference type="EC" id="5.3.1.1" evidence="8 9"/>
<gene>
    <name evidence="8" type="primary">tpiA</name>
    <name evidence="10" type="ORF">CWE08_06235</name>
</gene>
<accession>A0A432VWU3</accession>
<dbReference type="PANTHER" id="PTHR21139">
    <property type="entry name" value="TRIOSEPHOSPHATE ISOMERASE"/>
    <property type="match status" value="1"/>
</dbReference>
<dbReference type="GO" id="GO:0006096">
    <property type="term" value="P:glycolytic process"/>
    <property type="evidence" value="ECO:0007669"/>
    <property type="project" value="UniProtKB-UniRule"/>
</dbReference>
<dbReference type="InterPro" id="IPR000652">
    <property type="entry name" value="Triosephosphate_isomerase"/>
</dbReference>
<sequence length="248" mass="26815">MRQALVIANWKLNGDTALLKDMAEHFHHVDIQEQVNVVICPPAVYLKTAAVLFEPSGIELGGQNCSEYGSGAYTGEISAEMLRDIGCEYVLIGHSERRALFAETDEMVAGKIKQAQQCNLRPVLCVGETLAEREANAVESVIRGQLEKALGEADFNNLVIAYEPVWAIGTGKTATPEQAQEVHKMIRDWVASKAPESAQKLQILYGGSVKADNASTLFHQADIDGGLIGGASLDTEQFDAICQAAKDI</sequence>
<feature type="binding site" evidence="8">
    <location>
        <begin position="229"/>
        <end position="230"/>
    </location>
    <ligand>
        <name>substrate</name>
    </ligand>
</feature>
<dbReference type="Proteomes" id="UP000288395">
    <property type="component" value="Unassembled WGS sequence"/>
</dbReference>
<dbReference type="GO" id="GO:0004807">
    <property type="term" value="F:triose-phosphate isomerase activity"/>
    <property type="evidence" value="ECO:0007669"/>
    <property type="project" value="UniProtKB-UniRule"/>
</dbReference>
<dbReference type="CDD" id="cd00311">
    <property type="entry name" value="TIM"/>
    <property type="match status" value="1"/>
</dbReference>
<evidence type="ECO:0000256" key="4">
    <source>
        <dbReference type="ARBA" id="ARBA00022432"/>
    </source>
</evidence>
<dbReference type="RefSeq" id="WP_126766801.1">
    <property type="nucleotide sequence ID" value="NZ_PIPJ01000003.1"/>
</dbReference>
<feature type="active site" description="Electrophile" evidence="8">
    <location>
        <position position="94"/>
    </location>
</feature>
<dbReference type="InterPro" id="IPR020861">
    <property type="entry name" value="Triosephosphate_isomerase_AS"/>
</dbReference>
<dbReference type="InterPro" id="IPR035990">
    <property type="entry name" value="TIM_sf"/>
</dbReference>
<dbReference type="PANTHER" id="PTHR21139:SF42">
    <property type="entry name" value="TRIOSEPHOSPHATE ISOMERASE"/>
    <property type="match status" value="1"/>
</dbReference>
<protein>
    <recommendedName>
        <fullName evidence="8 9">Triosephosphate isomerase</fullName>
        <shortName evidence="8">TIM</shortName>
        <shortName evidence="8">TPI</shortName>
        <ecNumber evidence="8 9">5.3.1.1</ecNumber>
    </recommendedName>
    <alternativeName>
        <fullName evidence="8">Triose-phosphate isomerase</fullName>
    </alternativeName>
</protein>
<organism evidence="10 11">
    <name type="scientific">Aliidiomarina iranensis</name>
    <dbReference type="NCBI Taxonomy" id="1434071"/>
    <lineage>
        <taxon>Bacteria</taxon>
        <taxon>Pseudomonadati</taxon>
        <taxon>Pseudomonadota</taxon>
        <taxon>Gammaproteobacteria</taxon>
        <taxon>Alteromonadales</taxon>
        <taxon>Idiomarinaceae</taxon>
        <taxon>Aliidiomarina</taxon>
    </lineage>
</organism>
<feature type="binding site" evidence="8">
    <location>
        <begin position="9"/>
        <end position="11"/>
    </location>
    <ligand>
        <name>substrate</name>
    </ligand>
</feature>
<dbReference type="InterPro" id="IPR013785">
    <property type="entry name" value="Aldolase_TIM"/>
</dbReference>
<dbReference type="FunFam" id="3.20.20.70:FF:000016">
    <property type="entry name" value="Triosephosphate isomerase"/>
    <property type="match status" value="1"/>
</dbReference>
<dbReference type="PROSITE" id="PS00171">
    <property type="entry name" value="TIM_1"/>
    <property type="match status" value="1"/>
</dbReference>
<name>A0A432VWU3_9GAMM</name>
<evidence type="ECO:0000256" key="2">
    <source>
        <dbReference type="ARBA" id="ARBA00004939"/>
    </source>
</evidence>
<dbReference type="GO" id="GO:0006094">
    <property type="term" value="P:gluconeogenesis"/>
    <property type="evidence" value="ECO:0007669"/>
    <property type="project" value="UniProtKB-UniRule"/>
</dbReference>
<feature type="binding site" evidence="8">
    <location>
        <position position="208"/>
    </location>
    <ligand>
        <name>substrate</name>
    </ligand>
</feature>
<feature type="active site" description="Proton acceptor" evidence="8">
    <location>
        <position position="163"/>
    </location>
</feature>
<comment type="pathway">
    <text evidence="1 8 9">Carbohydrate degradation; glycolysis; D-glyceraldehyde 3-phosphate from glycerone phosphate: step 1/1.</text>
</comment>
<evidence type="ECO:0000256" key="5">
    <source>
        <dbReference type="ARBA" id="ARBA00022490"/>
    </source>
</evidence>
<reference evidence="11" key="1">
    <citation type="journal article" date="2018" name="Front. Microbiol.">
        <title>Genome-Based Analysis Reveals the Taxonomy and Diversity of the Family Idiomarinaceae.</title>
        <authorList>
            <person name="Liu Y."/>
            <person name="Lai Q."/>
            <person name="Shao Z."/>
        </authorList>
    </citation>
    <scope>NUCLEOTIDE SEQUENCE [LARGE SCALE GENOMIC DNA]</scope>
    <source>
        <strain evidence="11">GBPy7</strain>
    </source>
</reference>
<dbReference type="HAMAP" id="MF_00147_B">
    <property type="entry name" value="TIM_B"/>
    <property type="match status" value="1"/>
</dbReference>
<dbReference type="AlphaFoldDB" id="A0A432VWU3"/>
<comment type="function">
    <text evidence="8">Involved in the gluconeogenesis. Catalyzes stereospecifically the conversion of dihydroxyacetone phosphate (DHAP) to D-glyceraldehyde-3-phosphate (G3P).</text>
</comment>
<evidence type="ECO:0000256" key="7">
    <source>
        <dbReference type="ARBA" id="ARBA00023235"/>
    </source>
</evidence>
<comment type="pathway">
    <text evidence="8 9">Carbohydrate biosynthesis; gluconeogenesis.</text>
</comment>
<keyword evidence="5 8" id="KW-0963">Cytoplasm</keyword>
<comment type="catalytic activity">
    <reaction evidence="8 9">
        <text>D-glyceraldehyde 3-phosphate = dihydroxyacetone phosphate</text>
        <dbReference type="Rhea" id="RHEA:18585"/>
        <dbReference type="ChEBI" id="CHEBI:57642"/>
        <dbReference type="ChEBI" id="CHEBI:59776"/>
        <dbReference type="EC" id="5.3.1.1"/>
    </reaction>
</comment>
<dbReference type="GO" id="GO:0019563">
    <property type="term" value="P:glycerol catabolic process"/>
    <property type="evidence" value="ECO:0007669"/>
    <property type="project" value="TreeGrafter"/>
</dbReference>
<keyword evidence="11" id="KW-1185">Reference proteome</keyword>
<dbReference type="GO" id="GO:0046166">
    <property type="term" value="P:glyceraldehyde-3-phosphate biosynthetic process"/>
    <property type="evidence" value="ECO:0007669"/>
    <property type="project" value="TreeGrafter"/>
</dbReference>
<dbReference type="NCBIfam" id="TIGR00419">
    <property type="entry name" value="tim"/>
    <property type="match status" value="1"/>
</dbReference>
<keyword evidence="7 8" id="KW-0413">Isomerase</keyword>
<comment type="caution">
    <text evidence="10">The sequence shown here is derived from an EMBL/GenBank/DDBJ whole genome shotgun (WGS) entry which is preliminary data.</text>
</comment>
<dbReference type="SUPFAM" id="SSF51351">
    <property type="entry name" value="Triosephosphate isomerase (TIM)"/>
    <property type="match status" value="1"/>
</dbReference>
<evidence type="ECO:0000256" key="8">
    <source>
        <dbReference type="HAMAP-Rule" id="MF_00147"/>
    </source>
</evidence>
<comment type="subunit">
    <text evidence="8 9">Homodimer.</text>
</comment>
<dbReference type="GO" id="GO:0005829">
    <property type="term" value="C:cytosol"/>
    <property type="evidence" value="ECO:0007669"/>
    <property type="project" value="TreeGrafter"/>
</dbReference>
<dbReference type="Gene3D" id="3.20.20.70">
    <property type="entry name" value="Aldolase class I"/>
    <property type="match status" value="1"/>
</dbReference>
<comment type="pathway">
    <text evidence="2">Carbohydrate metabolism; erythritol degradation.</text>
</comment>
<dbReference type="PROSITE" id="PS51440">
    <property type="entry name" value="TIM_2"/>
    <property type="match status" value="1"/>
</dbReference>
<dbReference type="EMBL" id="PIPJ01000003">
    <property type="protein sequence ID" value="RUO21183.1"/>
    <property type="molecule type" value="Genomic_DNA"/>
</dbReference>
<dbReference type="UniPathway" id="UPA00138"/>
<dbReference type="InterPro" id="IPR022896">
    <property type="entry name" value="TrioseP_Isoase_bac/euk"/>
</dbReference>
<dbReference type="OrthoDB" id="9809429at2"/>
<keyword evidence="6 8" id="KW-0324">Glycolysis</keyword>
<keyword evidence="4 8" id="KW-0312">Gluconeogenesis</keyword>
<evidence type="ECO:0000256" key="3">
    <source>
        <dbReference type="ARBA" id="ARBA00007422"/>
    </source>
</evidence>
<evidence type="ECO:0000313" key="10">
    <source>
        <dbReference type="EMBL" id="RUO21183.1"/>
    </source>
</evidence>
<evidence type="ECO:0000256" key="1">
    <source>
        <dbReference type="ARBA" id="ARBA00004680"/>
    </source>
</evidence>
<evidence type="ECO:0000256" key="9">
    <source>
        <dbReference type="RuleBase" id="RU363013"/>
    </source>
</evidence>
<comment type="subcellular location">
    <subcellularLocation>
        <location evidence="8 9">Cytoplasm</location>
    </subcellularLocation>
</comment>
<comment type="similarity">
    <text evidence="3 8 9">Belongs to the triosephosphate isomerase family.</text>
</comment>
<evidence type="ECO:0000256" key="6">
    <source>
        <dbReference type="ARBA" id="ARBA00023152"/>
    </source>
</evidence>
<proteinExistence type="inferred from homology"/>
<feature type="binding site" evidence="8">
    <location>
        <position position="169"/>
    </location>
    <ligand>
        <name>substrate</name>
    </ligand>
</feature>
<evidence type="ECO:0000313" key="11">
    <source>
        <dbReference type="Proteomes" id="UP000288395"/>
    </source>
</evidence>
<dbReference type="Pfam" id="PF00121">
    <property type="entry name" value="TIM"/>
    <property type="match status" value="1"/>
</dbReference>
<dbReference type="UniPathway" id="UPA00109">
    <property type="reaction ID" value="UER00189"/>
</dbReference>